<keyword evidence="5" id="KW-0663">Pyridoxal phosphate</keyword>
<dbReference type="GO" id="GO:0030170">
    <property type="term" value="F:pyridoxal phosphate binding"/>
    <property type="evidence" value="ECO:0007669"/>
    <property type="project" value="InterPro"/>
</dbReference>
<dbReference type="CDD" id="cd00609">
    <property type="entry name" value="AAT_like"/>
    <property type="match status" value="1"/>
</dbReference>
<name>A0A6J7FVP1_9ZZZZ</name>
<dbReference type="GO" id="GO:0008483">
    <property type="term" value="F:transaminase activity"/>
    <property type="evidence" value="ECO:0007669"/>
    <property type="project" value="UniProtKB-KW"/>
</dbReference>
<keyword evidence="3" id="KW-0032">Aminotransferase</keyword>
<protein>
    <submittedName>
        <fullName evidence="7">Unannotated protein</fullName>
    </submittedName>
</protein>
<dbReference type="AlphaFoldDB" id="A0A6J7FVP1"/>
<reference evidence="7" key="1">
    <citation type="submission" date="2020-05" db="EMBL/GenBank/DDBJ databases">
        <authorList>
            <person name="Chiriac C."/>
            <person name="Salcher M."/>
            <person name="Ghai R."/>
            <person name="Kavagutti S V."/>
        </authorList>
    </citation>
    <scope>NUCLEOTIDE SEQUENCE</scope>
</reference>
<dbReference type="GO" id="GO:0006520">
    <property type="term" value="P:amino acid metabolic process"/>
    <property type="evidence" value="ECO:0007669"/>
    <property type="project" value="InterPro"/>
</dbReference>
<feature type="domain" description="Aminotransferase class I/classII large" evidence="6">
    <location>
        <begin position="53"/>
        <end position="400"/>
    </location>
</feature>
<evidence type="ECO:0000259" key="6">
    <source>
        <dbReference type="Pfam" id="PF00155"/>
    </source>
</evidence>
<evidence type="ECO:0000256" key="2">
    <source>
        <dbReference type="ARBA" id="ARBA00007441"/>
    </source>
</evidence>
<evidence type="ECO:0000256" key="1">
    <source>
        <dbReference type="ARBA" id="ARBA00001933"/>
    </source>
</evidence>
<dbReference type="InterPro" id="IPR050596">
    <property type="entry name" value="AspAT/PAT-like"/>
</dbReference>
<evidence type="ECO:0000256" key="3">
    <source>
        <dbReference type="ARBA" id="ARBA00022576"/>
    </source>
</evidence>
<keyword evidence="4" id="KW-0808">Transferase</keyword>
<dbReference type="InterPro" id="IPR015424">
    <property type="entry name" value="PyrdxlP-dep_Trfase"/>
</dbReference>
<dbReference type="EMBL" id="CAFBLP010000179">
    <property type="protein sequence ID" value="CAB4899892.1"/>
    <property type="molecule type" value="Genomic_DNA"/>
</dbReference>
<comment type="similarity">
    <text evidence="2">Belongs to the class-I pyridoxal-phosphate-dependent aminotransferase family.</text>
</comment>
<sequence length="411" mass="44616">MTHTQVPTETTPAQMPMASRLDRLGTETAFAVSLAAAEWGARGNRIFPFHLGDLNLSTPANVVEAMDRAIADGKTGYCPAAGIPQLREALADDVGARRGLQYSPANVVVQPGGKPVITKFIQAVMNPGEEVLYPNPGYPIYESQIEYFGGVAKAYRYLPDPTGFRIDIDQVRSLIGPKTRAIIYNDLQNPIGAESTDAERQAIAQLAIEHDLWVLSDEAYFEMRYSGTSSSIASLPGMQQRTVILYTFSKKFAMTGWRLGAAIAPIALADMIAKLNTNDESCTTHFVQYAGVEGLRGDQSGTAVLLNTLRARRDAAVSLLNATPGINVQTPEATFYLFPDVTEAMARMGITDLAAFAEAALHNTGVSFCTRRHFGRPQPGEVEQYIRLAYSGISTEDITTGLGLLREWVTA</sequence>
<accession>A0A6J7FVP1</accession>
<dbReference type="Gene3D" id="3.90.1150.10">
    <property type="entry name" value="Aspartate Aminotransferase, domain 1"/>
    <property type="match status" value="1"/>
</dbReference>
<dbReference type="InterPro" id="IPR015421">
    <property type="entry name" value="PyrdxlP-dep_Trfase_major"/>
</dbReference>
<dbReference type="InterPro" id="IPR004839">
    <property type="entry name" value="Aminotransferase_I/II_large"/>
</dbReference>
<evidence type="ECO:0000256" key="4">
    <source>
        <dbReference type="ARBA" id="ARBA00022679"/>
    </source>
</evidence>
<proteinExistence type="inferred from homology"/>
<organism evidence="7">
    <name type="scientific">freshwater metagenome</name>
    <dbReference type="NCBI Taxonomy" id="449393"/>
    <lineage>
        <taxon>unclassified sequences</taxon>
        <taxon>metagenomes</taxon>
        <taxon>ecological metagenomes</taxon>
    </lineage>
</organism>
<dbReference type="Gene3D" id="3.40.640.10">
    <property type="entry name" value="Type I PLP-dependent aspartate aminotransferase-like (Major domain)"/>
    <property type="match status" value="1"/>
</dbReference>
<dbReference type="InterPro" id="IPR015422">
    <property type="entry name" value="PyrdxlP-dep_Trfase_small"/>
</dbReference>
<dbReference type="PANTHER" id="PTHR46383">
    <property type="entry name" value="ASPARTATE AMINOTRANSFERASE"/>
    <property type="match status" value="1"/>
</dbReference>
<evidence type="ECO:0000256" key="5">
    <source>
        <dbReference type="ARBA" id="ARBA00022898"/>
    </source>
</evidence>
<dbReference type="SUPFAM" id="SSF53383">
    <property type="entry name" value="PLP-dependent transferases"/>
    <property type="match status" value="1"/>
</dbReference>
<comment type="cofactor">
    <cofactor evidence="1">
        <name>pyridoxal 5'-phosphate</name>
        <dbReference type="ChEBI" id="CHEBI:597326"/>
    </cofactor>
</comment>
<gene>
    <name evidence="7" type="ORF">UFOPK3376_03353</name>
</gene>
<evidence type="ECO:0000313" key="7">
    <source>
        <dbReference type="EMBL" id="CAB4899892.1"/>
    </source>
</evidence>
<dbReference type="Pfam" id="PF00155">
    <property type="entry name" value="Aminotran_1_2"/>
    <property type="match status" value="1"/>
</dbReference>
<dbReference type="PANTHER" id="PTHR46383:SF1">
    <property type="entry name" value="ASPARTATE AMINOTRANSFERASE"/>
    <property type="match status" value="1"/>
</dbReference>